<dbReference type="Proteomes" id="UP000345637">
    <property type="component" value="Unassembled WGS sequence"/>
</dbReference>
<feature type="domain" description="AraC-type arabinose-binding/dimerisation" evidence="2">
    <location>
        <begin position="17"/>
        <end position="80"/>
    </location>
</feature>
<name>A0A485C979_RAOPL</name>
<evidence type="ECO:0000259" key="2">
    <source>
        <dbReference type="Pfam" id="PF02311"/>
    </source>
</evidence>
<dbReference type="InterPro" id="IPR003313">
    <property type="entry name" value="AraC-bd"/>
</dbReference>
<reference evidence="3 4" key="1">
    <citation type="submission" date="2019-03" db="EMBL/GenBank/DDBJ databases">
        <authorList>
            <consortium name="Pathogen Informatics"/>
        </authorList>
    </citation>
    <scope>NUCLEOTIDE SEQUENCE [LARGE SCALE GENOMIC DNA]</scope>
    <source>
        <strain evidence="3 4">NCTC12998</strain>
    </source>
</reference>
<dbReference type="EMBL" id="CAADJE010000025">
    <property type="protein sequence ID" value="VFS77319.1"/>
    <property type="molecule type" value="Genomic_DNA"/>
</dbReference>
<dbReference type="AlphaFoldDB" id="A0A485C979"/>
<dbReference type="PANTHER" id="PTHR11019">
    <property type="entry name" value="HTH-TYPE TRANSCRIPTIONAL REGULATOR NIMR"/>
    <property type="match status" value="1"/>
</dbReference>
<evidence type="ECO:0000313" key="3">
    <source>
        <dbReference type="EMBL" id="VFS77319.1"/>
    </source>
</evidence>
<dbReference type="PANTHER" id="PTHR11019:SF199">
    <property type="entry name" value="HTH-TYPE TRANSCRIPTIONAL REGULATOR NIMR"/>
    <property type="match status" value="1"/>
</dbReference>
<dbReference type="GO" id="GO:0003677">
    <property type="term" value="F:DNA binding"/>
    <property type="evidence" value="ECO:0007669"/>
    <property type="project" value="UniProtKB-KW"/>
</dbReference>
<protein>
    <recommendedName>
        <fullName evidence="2">AraC-type arabinose-binding/dimerisation domain-containing protein</fullName>
    </recommendedName>
</protein>
<evidence type="ECO:0000256" key="1">
    <source>
        <dbReference type="ARBA" id="ARBA00023125"/>
    </source>
</evidence>
<gene>
    <name evidence="3" type="ORF">NCTC12998_04983</name>
</gene>
<keyword evidence="1" id="KW-0238">DNA-binding</keyword>
<dbReference type="GO" id="GO:0006355">
    <property type="term" value="P:regulation of DNA-templated transcription"/>
    <property type="evidence" value="ECO:0007669"/>
    <property type="project" value="InterPro"/>
</dbReference>
<organism evidence="3 4">
    <name type="scientific">Raoultella planticola</name>
    <name type="common">Klebsiella planticola</name>
    <dbReference type="NCBI Taxonomy" id="575"/>
    <lineage>
        <taxon>Bacteria</taxon>
        <taxon>Pseudomonadati</taxon>
        <taxon>Pseudomonadota</taxon>
        <taxon>Gammaproteobacteria</taxon>
        <taxon>Enterobacterales</taxon>
        <taxon>Enterobacteriaceae</taxon>
        <taxon>Klebsiella/Raoultella group</taxon>
        <taxon>Raoultella</taxon>
    </lineage>
</organism>
<proteinExistence type="predicted"/>
<evidence type="ECO:0000313" key="4">
    <source>
        <dbReference type="Proteomes" id="UP000345637"/>
    </source>
</evidence>
<sequence>MTIPHAIEGLRQLKYTPGSEEPVHQHEQGQLIYPLRGVAKIVTPQHIWLLSPGRAIWLPGGLSHGLQAIDHVVTQNLYLTLRPRVSLASSAVDWPLPRYCIP</sequence>
<dbReference type="Gene3D" id="2.60.120.10">
    <property type="entry name" value="Jelly Rolls"/>
    <property type="match status" value="1"/>
</dbReference>
<accession>A0A485C979</accession>
<dbReference type="SUPFAM" id="SSF51182">
    <property type="entry name" value="RmlC-like cupins"/>
    <property type="match status" value="1"/>
</dbReference>
<dbReference type="InterPro" id="IPR014710">
    <property type="entry name" value="RmlC-like_jellyroll"/>
</dbReference>
<dbReference type="InterPro" id="IPR011051">
    <property type="entry name" value="RmlC_Cupin_sf"/>
</dbReference>
<dbReference type="Pfam" id="PF02311">
    <property type="entry name" value="AraC_binding"/>
    <property type="match status" value="1"/>
</dbReference>